<dbReference type="GO" id="GO:0003774">
    <property type="term" value="F:cytoskeletal motor activity"/>
    <property type="evidence" value="ECO:0007669"/>
    <property type="project" value="InterPro"/>
</dbReference>
<dbReference type="Pfam" id="PF01514">
    <property type="entry name" value="YscJ_FliF"/>
    <property type="match status" value="1"/>
</dbReference>
<dbReference type="Pfam" id="PF08345">
    <property type="entry name" value="YscJ_FliF_C"/>
    <property type="match status" value="1"/>
</dbReference>
<reference evidence="14" key="1">
    <citation type="journal article" date="2014" name="Int. J. Syst. Evol. Microbiol.">
        <title>Complete genome sequence of Corynebacterium casei LMG S-19264T (=DSM 44701T), isolated from a smear-ripened cheese.</title>
        <authorList>
            <consortium name="US DOE Joint Genome Institute (JGI-PGF)"/>
            <person name="Walter F."/>
            <person name="Albersmeier A."/>
            <person name="Kalinowski J."/>
            <person name="Ruckert C."/>
        </authorList>
    </citation>
    <scope>NUCLEOTIDE SEQUENCE</scope>
    <source>
        <strain evidence="14">CGMCC 1.12777</strain>
    </source>
</reference>
<keyword evidence="4" id="KW-1003">Cell membrane</keyword>
<dbReference type="InterPro" id="IPR000067">
    <property type="entry name" value="FlgMring_FliF"/>
</dbReference>
<evidence type="ECO:0000256" key="4">
    <source>
        <dbReference type="ARBA" id="ARBA00022475"/>
    </source>
</evidence>
<evidence type="ECO:0000256" key="8">
    <source>
        <dbReference type="ARBA" id="ARBA00023143"/>
    </source>
</evidence>
<evidence type="ECO:0000256" key="11">
    <source>
        <dbReference type="SAM" id="Phobius"/>
    </source>
</evidence>
<dbReference type="Gene3D" id="3.30.300.30">
    <property type="match status" value="1"/>
</dbReference>
<comment type="similarity">
    <text evidence="3 9">Belongs to the FliF family.</text>
</comment>
<feature type="region of interest" description="Disordered" evidence="10">
    <location>
        <begin position="309"/>
        <end position="340"/>
    </location>
</feature>
<dbReference type="InterPro" id="IPR045851">
    <property type="entry name" value="AMP-bd_C_sf"/>
</dbReference>
<dbReference type="GO" id="GO:0009431">
    <property type="term" value="C:bacterial-type flagellum basal body, MS ring"/>
    <property type="evidence" value="ECO:0007669"/>
    <property type="project" value="InterPro"/>
</dbReference>
<keyword evidence="15" id="KW-1185">Reference proteome</keyword>
<evidence type="ECO:0000256" key="5">
    <source>
        <dbReference type="ARBA" id="ARBA00022692"/>
    </source>
</evidence>
<dbReference type="EMBL" id="BMFV01000014">
    <property type="protein sequence ID" value="GGH82254.1"/>
    <property type="molecule type" value="Genomic_DNA"/>
</dbReference>
<keyword evidence="14" id="KW-0969">Cilium</keyword>
<dbReference type="PANTHER" id="PTHR30046:SF0">
    <property type="entry name" value="FLAGELLAR M-RING PROTEIN"/>
    <property type="match status" value="1"/>
</dbReference>
<keyword evidence="14" id="KW-0282">Flagellum</keyword>
<dbReference type="PANTHER" id="PTHR30046">
    <property type="entry name" value="FLAGELLAR M-RING PROTEIN"/>
    <property type="match status" value="1"/>
</dbReference>
<protein>
    <recommendedName>
        <fullName evidence="9">Flagellar M-ring protein</fullName>
    </recommendedName>
</protein>
<evidence type="ECO:0000256" key="7">
    <source>
        <dbReference type="ARBA" id="ARBA00023136"/>
    </source>
</evidence>
<reference evidence="14" key="2">
    <citation type="submission" date="2020-09" db="EMBL/GenBank/DDBJ databases">
        <authorList>
            <person name="Sun Q."/>
            <person name="Zhou Y."/>
        </authorList>
    </citation>
    <scope>NUCLEOTIDE SEQUENCE</scope>
    <source>
        <strain evidence="14">CGMCC 1.12777</strain>
    </source>
</reference>
<dbReference type="AlphaFoldDB" id="A0A8J2ZWB3"/>
<evidence type="ECO:0000256" key="2">
    <source>
        <dbReference type="ARBA" id="ARBA00004651"/>
    </source>
</evidence>
<comment type="function">
    <text evidence="9">The M ring may be actively involved in energy transduction.</text>
</comment>
<evidence type="ECO:0000256" key="3">
    <source>
        <dbReference type="ARBA" id="ARBA00007971"/>
    </source>
</evidence>
<keyword evidence="8 9" id="KW-0975">Bacterial flagellum</keyword>
<keyword evidence="7 11" id="KW-0472">Membrane</keyword>
<evidence type="ECO:0000259" key="13">
    <source>
        <dbReference type="Pfam" id="PF08345"/>
    </source>
</evidence>
<proteinExistence type="inferred from homology"/>
<keyword evidence="5 11" id="KW-0812">Transmembrane</keyword>
<feature type="transmembrane region" description="Helical" evidence="11">
    <location>
        <begin position="444"/>
        <end position="465"/>
    </location>
</feature>
<keyword evidence="6 11" id="KW-1133">Transmembrane helix</keyword>
<evidence type="ECO:0000256" key="1">
    <source>
        <dbReference type="ARBA" id="ARBA00004117"/>
    </source>
</evidence>
<dbReference type="GO" id="GO:0005886">
    <property type="term" value="C:plasma membrane"/>
    <property type="evidence" value="ECO:0007669"/>
    <property type="project" value="UniProtKB-SubCell"/>
</dbReference>
<name>A0A8J2ZWB3_9BACL</name>
<evidence type="ECO:0000313" key="14">
    <source>
        <dbReference type="EMBL" id="GGH82254.1"/>
    </source>
</evidence>
<evidence type="ECO:0000313" key="15">
    <source>
        <dbReference type="Proteomes" id="UP000656813"/>
    </source>
</evidence>
<dbReference type="PIRSF" id="PIRSF004862">
    <property type="entry name" value="FliF"/>
    <property type="match status" value="1"/>
</dbReference>
<dbReference type="NCBIfam" id="TIGR00206">
    <property type="entry name" value="fliF"/>
    <property type="match status" value="1"/>
</dbReference>
<evidence type="ECO:0000256" key="6">
    <source>
        <dbReference type="ARBA" id="ARBA00022989"/>
    </source>
</evidence>
<dbReference type="PRINTS" id="PR01009">
    <property type="entry name" value="FLGMRINGFLIF"/>
</dbReference>
<dbReference type="RefSeq" id="WP_188497394.1">
    <property type="nucleotide sequence ID" value="NZ_BMFV01000014.1"/>
</dbReference>
<dbReference type="InterPro" id="IPR006182">
    <property type="entry name" value="FliF_N_dom"/>
</dbReference>
<evidence type="ECO:0000259" key="12">
    <source>
        <dbReference type="Pfam" id="PF01514"/>
    </source>
</evidence>
<comment type="caution">
    <text evidence="14">The sequence shown here is derived from an EMBL/GenBank/DDBJ whole genome shotgun (WGS) entry which is preliminary data.</text>
</comment>
<dbReference type="GO" id="GO:0071973">
    <property type="term" value="P:bacterial-type flagellum-dependent cell motility"/>
    <property type="evidence" value="ECO:0007669"/>
    <property type="project" value="InterPro"/>
</dbReference>
<evidence type="ECO:0000256" key="10">
    <source>
        <dbReference type="SAM" id="MobiDB-lite"/>
    </source>
</evidence>
<dbReference type="InterPro" id="IPR013556">
    <property type="entry name" value="Flag_M-ring_C"/>
</dbReference>
<gene>
    <name evidence="14" type="primary">fliF</name>
    <name evidence="14" type="ORF">GCM10007096_21370</name>
</gene>
<sequence>MKEKFATLINRSKAIWAKQSRKQKTGLFIAIGIIAVVVIVIVALSSHKNYVPLYSNLSESETGQIKDNLDSKGVPYKIEDGGTMISVPKEQVDTLKVELASEGLPKTGQIDYSTFSENTQFGMTDKQFDVLNKAAMETELSNLIKGISGVKSAQVMLNLPEQDVWVSDDPEKASASIVLTLDSGYQLKDEQIEGLYHLASKSVPNLPEDNIVIMDQYFNYYDQKNLENSDSTLSAYQQQQQVKNDIEKDIQQRVQQMLGMMMGTDKVMVNVTSDIDFTKEKSKEELVEPVDKDTMDGLKVSTEHITESYKGDGAAGNVGTGDSQVPTYEASDGGESGDYEHVEDRVNNVFNHITNDIEKSPYKINDLGIQVMVEPPKANDPSSLTAQSSSDIKQILNTIIKTTLSDSDKSLTQDELDAKSVVTVEQFHGKQTDTPVKQVKKPTYWIYIAAGILALIIIVLLIILLRRRNQDEDIEEYEETTQYMDNEPDLLAEMQKNDSPEKQKKVQLETLARDNPTEFAKLLRTWFSEE</sequence>
<accession>A0A8J2ZWB3</accession>
<dbReference type="InterPro" id="IPR043427">
    <property type="entry name" value="YscJ/FliF"/>
</dbReference>
<feature type="domain" description="Flagellar M-ring C-terminal" evidence="13">
    <location>
        <begin position="259"/>
        <end position="397"/>
    </location>
</feature>
<keyword evidence="14" id="KW-0966">Cell projection</keyword>
<dbReference type="Proteomes" id="UP000656813">
    <property type="component" value="Unassembled WGS sequence"/>
</dbReference>
<evidence type="ECO:0000256" key="9">
    <source>
        <dbReference type="PIRNR" id="PIRNR004862"/>
    </source>
</evidence>
<feature type="transmembrane region" description="Helical" evidence="11">
    <location>
        <begin position="27"/>
        <end position="46"/>
    </location>
</feature>
<comment type="subcellular location">
    <subcellularLocation>
        <location evidence="1 9">Bacterial flagellum basal body</location>
    </subcellularLocation>
    <subcellularLocation>
        <location evidence="2">Cell membrane</location>
        <topology evidence="2">Multi-pass membrane protein</topology>
    </subcellularLocation>
</comment>
<organism evidence="14 15">
    <name type="scientific">Pullulanibacillus pueri</name>
    <dbReference type="NCBI Taxonomy" id="1437324"/>
    <lineage>
        <taxon>Bacteria</taxon>
        <taxon>Bacillati</taxon>
        <taxon>Bacillota</taxon>
        <taxon>Bacilli</taxon>
        <taxon>Bacillales</taxon>
        <taxon>Sporolactobacillaceae</taxon>
        <taxon>Pullulanibacillus</taxon>
    </lineage>
</organism>
<feature type="domain" description="Flagellar M-ring N-terminal" evidence="12">
    <location>
        <begin position="46"/>
        <end position="221"/>
    </location>
</feature>